<dbReference type="GO" id="GO:0005829">
    <property type="term" value="C:cytosol"/>
    <property type="evidence" value="ECO:0007669"/>
    <property type="project" value="TreeGrafter"/>
</dbReference>
<dbReference type="InterPro" id="IPR006379">
    <property type="entry name" value="HAD-SF_hydro_IIB"/>
</dbReference>
<dbReference type="GO" id="GO:0000287">
    <property type="term" value="F:magnesium ion binding"/>
    <property type="evidence" value="ECO:0007669"/>
    <property type="project" value="TreeGrafter"/>
</dbReference>
<dbReference type="RefSeq" id="WP_273188860.1">
    <property type="nucleotide sequence ID" value="NZ_DYUZ01000008.1"/>
</dbReference>
<dbReference type="SUPFAM" id="SSF56784">
    <property type="entry name" value="HAD-like"/>
    <property type="match status" value="1"/>
</dbReference>
<dbReference type="NCBIfam" id="TIGR01484">
    <property type="entry name" value="HAD-SF-IIB"/>
    <property type="match status" value="1"/>
</dbReference>
<dbReference type="InterPro" id="IPR023214">
    <property type="entry name" value="HAD_sf"/>
</dbReference>
<dbReference type="PANTHER" id="PTHR10000:SF8">
    <property type="entry name" value="HAD SUPERFAMILY HYDROLASE-LIKE, TYPE 3"/>
    <property type="match status" value="1"/>
</dbReference>
<sequence>MPEQNVFLPEVATGELRERLAKVRYVFSDLDGTMYGPGSCALLNAAGEHSLSFVSVLVELKRAGIEVIPCSGRNRSMLHEDSRLLGLKSYIGEMGGIIMLDRSKDEWEYFTADMAYDSDCGLTPHEAIEQTGVCDEFVGRWPGLLEYHNDMSTGYKHREVTVGLRGEIPDEEARALLDGCGLDLDWADNGYLNYISAPTTLKLPEGVPGRAFNIMPKGLDKGRAIKRFCELKGIDPAETLAIGDATSDYLMADYVGVFLLVENALHNSDAEEFLASHPEVRVARGRIVDGWVRAMRTLVEAQD</sequence>
<dbReference type="Proteomes" id="UP000753256">
    <property type="component" value="Unassembled WGS sequence"/>
</dbReference>
<dbReference type="AlphaFoldDB" id="A0A921LRW4"/>
<dbReference type="InterPro" id="IPR036412">
    <property type="entry name" value="HAD-like_sf"/>
</dbReference>
<proteinExistence type="predicted"/>
<dbReference type="EMBL" id="DYUZ01000008">
    <property type="protein sequence ID" value="HJG36603.1"/>
    <property type="molecule type" value="Genomic_DNA"/>
</dbReference>
<evidence type="ECO:0000313" key="1">
    <source>
        <dbReference type="EMBL" id="HJG36603.1"/>
    </source>
</evidence>
<organism evidence="1 2">
    <name type="scientific">Enorma phocaeensis</name>
    <dbReference type="NCBI Taxonomy" id="1871019"/>
    <lineage>
        <taxon>Bacteria</taxon>
        <taxon>Bacillati</taxon>
        <taxon>Actinomycetota</taxon>
        <taxon>Coriobacteriia</taxon>
        <taxon>Coriobacteriales</taxon>
        <taxon>Coriobacteriaceae</taxon>
        <taxon>Enorma</taxon>
    </lineage>
</organism>
<gene>
    <name evidence="1" type="ORF">K8V70_01885</name>
</gene>
<dbReference type="Gene3D" id="3.40.50.1000">
    <property type="entry name" value="HAD superfamily/HAD-like"/>
    <property type="match status" value="2"/>
</dbReference>
<dbReference type="PANTHER" id="PTHR10000">
    <property type="entry name" value="PHOSPHOSERINE PHOSPHATASE"/>
    <property type="match status" value="1"/>
</dbReference>
<evidence type="ECO:0000313" key="2">
    <source>
        <dbReference type="Proteomes" id="UP000753256"/>
    </source>
</evidence>
<accession>A0A921LRW4</accession>
<keyword evidence="1" id="KW-0378">Hydrolase</keyword>
<protein>
    <submittedName>
        <fullName evidence="1">Cof-type HAD-IIB family hydrolase</fullName>
    </submittedName>
</protein>
<dbReference type="GO" id="GO:0016791">
    <property type="term" value="F:phosphatase activity"/>
    <property type="evidence" value="ECO:0007669"/>
    <property type="project" value="TreeGrafter"/>
</dbReference>
<name>A0A921LRW4_9ACTN</name>
<reference evidence="1" key="2">
    <citation type="submission" date="2021-09" db="EMBL/GenBank/DDBJ databases">
        <authorList>
            <person name="Gilroy R."/>
        </authorList>
    </citation>
    <scope>NUCLEOTIDE SEQUENCE</scope>
    <source>
        <strain evidence="1">ChiHjej13B12-9602</strain>
    </source>
</reference>
<dbReference type="Pfam" id="PF08282">
    <property type="entry name" value="Hydrolase_3"/>
    <property type="match status" value="1"/>
</dbReference>
<reference evidence="1" key="1">
    <citation type="journal article" date="2021" name="PeerJ">
        <title>Extensive microbial diversity within the chicken gut microbiome revealed by metagenomics and culture.</title>
        <authorList>
            <person name="Gilroy R."/>
            <person name="Ravi A."/>
            <person name="Getino M."/>
            <person name="Pursley I."/>
            <person name="Horton D.L."/>
            <person name="Alikhan N.F."/>
            <person name="Baker D."/>
            <person name="Gharbi K."/>
            <person name="Hall N."/>
            <person name="Watson M."/>
            <person name="Adriaenssens E.M."/>
            <person name="Foster-Nyarko E."/>
            <person name="Jarju S."/>
            <person name="Secka A."/>
            <person name="Antonio M."/>
            <person name="Oren A."/>
            <person name="Chaudhuri R.R."/>
            <person name="La Ragione R."/>
            <person name="Hildebrand F."/>
            <person name="Pallen M.J."/>
        </authorList>
    </citation>
    <scope>NUCLEOTIDE SEQUENCE</scope>
    <source>
        <strain evidence="1">ChiHjej13B12-9602</strain>
    </source>
</reference>
<comment type="caution">
    <text evidence="1">The sequence shown here is derived from an EMBL/GenBank/DDBJ whole genome shotgun (WGS) entry which is preliminary data.</text>
</comment>